<protein>
    <submittedName>
        <fullName evidence="1">DUF1963 domain-containing protein</fullName>
    </submittedName>
</protein>
<dbReference type="SUPFAM" id="SSF103032">
    <property type="entry name" value="Hypothetical protein YwqG"/>
    <property type="match status" value="1"/>
</dbReference>
<reference evidence="1 2" key="1">
    <citation type="submission" date="2021-08" db="EMBL/GenBank/DDBJ databases">
        <title>Draft genome sequence of Spirulina subsalsa with high tolerance to salinity and hype-accumulation of phycocyanin.</title>
        <authorList>
            <person name="Pei H."/>
            <person name="Jiang L."/>
        </authorList>
    </citation>
    <scope>NUCLEOTIDE SEQUENCE [LARGE SCALE GENOMIC DNA]</scope>
    <source>
        <strain evidence="1 2">FACHB-351</strain>
    </source>
</reference>
<accession>A0ABT3L0L5</accession>
<name>A0ABT3L0L5_9CYAN</name>
<gene>
    <name evidence="1" type="ORF">K4A83_01895</name>
</gene>
<dbReference type="RefSeq" id="WP_265262689.1">
    <property type="nucleotide sequence ID" value="NZ_JAIHOM010000006.1"/>
</dbReference>
<evidence type="ECO:0000313" key="1">
    <source>
        <dbReference type="EMBL" id="MCW6035027.1"/>
    </source>
</evidence>
<dbReference type="Gene3D" id="2.30.320.10">
    <property type="entry name" value="YwqG-like"/>
    <property type="match status" value="1"/>
</dbReference>
<keyword evidence="2" id="KW-1185">Reference proteome</keyword>
<dbReference type="InterPro" id="IPR015315">
    <property type="entry name" value="DUF1963"/>
</dbReference>
<dbReference type="InterPro" id="IPR035948">
    <property type="entry name" value="YwqG-like_sf"/>
</dbReference>
<comment type="caution">
    <text evidence="1">The sequence shown here is derived from an EMBL/GenBank/DDBJ whole genome shotgun (WGS) entry which is preliminary data.</text>
</comment>
<dbReference type="PANTHER" id="PTHR36436:SF6">
    <property type="entry name" value="SLL5081 PROTEIN"/>
    <property type="match status" value="1"/>
</dbReference>
<dbReference type="Pfam" id="PF09234">
    <property type="entry name" value="DUF1963"/>
    <property type="match status" value="1"/>
</dbReference>
<evidence type="ECO:0000313" key="2">
    <source>
        <dbReference type="Proteomes" id="UP001526426"/>
    </source>
</evidence>
<dbReference type="Proteomes" id="UP001526426">
    <property type="component" value="Unassembled WGS sequence"/>
</dbReference>
<dbReference type="PANTHER" id="PTHR36436">
    <property type="entry name" value="SLL5081 PROTEIN"/>
    <property type="match status" value="1"/>
</dbReference>
<organism evidence="1 2">
    <name type="scientific">Spirulina subsalsa FACHB-351</name>
    <dbReference type="NCBI Taxonomy" id="234711"/>
    <lineage>
        <taxon>Bacteria</taxon>
        <taxon>Bacillati</taxon>
        <taxon>Cyanobacteriota</taxon>
        <taxon>Cyanophyceae</taxon>
        <taxon>Spirulinales</taxon>
        <taxon>Spirulinaceae</taxon>
        <taxon>Spirulina</taxon>
    </lineage>
</organism>
<proteinExistence type="predicted"/>
<sequence>MIDPNLIDKIPEELAEVKPFLKSNLLPYIAITCQDQGWIRNASDPDLLPPWETKLGGYPYLPKDMDYPKDAETDRFLMFLGQIDCADVPELPGFNLPKQGLLQFYTGYVVPMGEWESTQHYIRYFPEFSKDEGDLITDFSFLEEERSYNHWYDHVYRLSFSLESDVFLDYRSGFSVFHPLDEPEHLPIWEEFYYEWFYEQDEYMALKGNGKLGGYPEVHSYVPETLDKAEGQLLLELDHPDDDGVYFYFFIDPEKLSQADFSQVSSYLVAV</sequence>
<dbReference type="EMBL" id="JAIHOM010000006">
    <property type="protein sequence ID" value="MCW6035027.1"/>
    <property type="molecule type" value="Genomic_DNA"/>
</dbReference>